<gene>
    <name evidence="2" type="ORF">WMQ36_30755</name>
</gene>
<dbReference type="Proteomes" id="UP001454086">
    <property type="component" value="Unassembled WGS sequence"/>
</dbReference>
<protein>
    <submittedName>
        <fullName evidence="2">TIGR03936 family radical SAM-associated protein</fullName>
    </submittedName>
</protein>
<organism evidence="2 3">
    <name type="scientific">Enterocloster hominis</name>
    <name type="common">ex Hitch et al. 2024</name>
    <dbReference type="NCBI Taxonomy" id="1917870"/>
    <lineage>
        <taxon>Bacteria</taxon>
        <taxon>Bacillati</taxon>
        <taxon>Bacillota</taxon>
        <taxon>Clostridia</taxon>
        <taxon>Lachnospirales</taxon>
        <taxon>Lachnospiraceae</taxon>
        <taxon>Enterocloster</taxon>
    </lineage>
</organism>
<accession>A0ABV1DG57</accession>
<dbReference type="Pfam" id="PF10105">
    <property type="entry name" value="DUF2344"/>
    <property type="match status" value="1"/>
</dbReference>
<dbReference type="NCBIfam" id="TIGR03936">
    <property type="entry name" value="sam_1_link_chp"/>
    <property type="match status" value="1"/>
</dbReference>
<evidence type="ECO:0000259" key="1">
    <source>
        <dbReference type="Pfam" id="PF10105"/>
    </source>
</evidence>
<proteinExistence type="predicted"/>
<keyword evidence="3" id="KW-1185">Reference proteome</keyword>
<feature type="non-terminal residue" evidence="2">
    <location>
        <position position="1"/>
    </location>
</feature>
<comment type="caution">
    <text evidence="2">The sequence shown here is derived from an EMBL/GenBank/DDBJ whole genome shotgun (WGS) entry which is preliminary data.</text>
</comment>
<sequence>AALGVGFSSNGEYVDIEVQGTEDSESMVCRLNQVMSEGFEIVSYRELPDTAGNAMSIVAAADYRVAFRPGYEPEGMTAEDWFRGLVDFYGQPQVIVTKKTKRGQTELDIKPLVYELYLDRWEEGGQEEGTSPHEKDRPALFMKISTGSSSNIKPDLVLDAYYTHLGLERPDFAYLVQREEVYADMAMDAQKEKGSHEFVSLEQLGQEIL</sequence>
<dbReference type="InterPro" id="IPR018768">
    <property type="entry name" value="DUF2344"/>
</dbReference>
<evidence type="ECO:0000313" key="2">
    <source>
        <dbReference type="EMBL" id="MEQ2429347.1"/>
    </source>
</evidence>
<name>A0ABV1DG57_9FIRM</name>
<reference evidence="2 3" key="1">
    <citation type="submission" date="2024-03" db="EMBL/GenBank/DDBJ databases">
        <title>Human intestinal bacterial collection.</title>
        <authorList>
            <person name="Pauvert C."/>
            <person name="Hitch T.C.A."/>
            <person name="Clavel T."/>
        </authorList>
    </citation>
    <scope>NUCLEOTIDE SEQUENCE [LARGE SCALE GENOMIC DNA]</scope>
    <source>
        <strain evidence="2 3">CLA-SR-H021</strain>
    </source>
</reference>
<dbReference type="EMBL" id="JBBMFM010000368">
    <property type="protein sequence ID" value="MEQ2429347.1"/>
    <property type="molecule type" value="Genomic_DNA"/>
</dbReference>
<evidence type="ECO:0000313" key="3">
    <source>
        <dbReference type="Proteomes" id="UP001454086"/>
    </source>
</evidence>
<feature type="domain" description="DUF2344" evidence="1">
    <location>
        <begin position="2"/>
        <end position="154"/>
    </location>
</feature>
<dbReference type="RefSeq" id="WP_349119800.1">
    <property type="nucleotide sequence ID" value="NZ_JBBMFM010000368.1"/>
</dbReference>